<dbReference type="PANTHER" id="PTHR23132">
    <property type="entry name" value="D-ALANINE--D-ALANINE LIGASE"/>
    <property type="match status" value="1"/>
</dbReference>
<dbReference type="InterPro" id="IPR011095">
    <property type="entry name" value="Dala_Dala_lig_C"/>
</dbReference>
<keyword evidence="7" id="KW-0067">ATP-binding</keyword>
<dbReference type="InterPro" id="IPR000291">
    <property type="entry name" value="D-Ala_lig_Van_CS"/>
</dbReference>
<dbReference type="Gene3D" id="3.40.50.20">
    <property type="match status" value="1"/>
</dbReference>
<dbReference type="Gene3D" id="3.30.1490.20">
    <property type="entry name" value="ATP-grasp fold, A domain"/>
    <property type="match status" value="1"/>
</dbReference>
<dbReference type="HAMAP" id="MF_00047">
    <property type="entry name" value="Dala_Dala_lig"/>
    <property type="match status" value="1"/>
</dbReference>
<dbReference type="FunFam" id="3.30.470.20:FF:000008">
    <property type="entry name" value="D-alanine--D-alanine ligase"/>
    <property type="match status" value="1"/>
</dbReference>
<dbReference type="GO" id="GO:0009252">
    <property type="term" value="P:peptidoglycan biosynthetic process"/>
    <property type="evidence" value="ECO:0007669"/>
    <property type="project" value="UniProtKB-KW"/>
</dbReference>
<evidence type="ECO:0000256" key="10">
    <source>
        <dbReference type="ARBA" id="ARBA00022984"/>
    </source>
</evidence>
<dbReference type="PANTHER" id="PTHR23132:SF25">
    <property type="entry name" value="D-ALANINE--D-ALANINE LIGASE A"/>
    <property type="match status" value="1"/>
</dbReference>
<evidence type="ECO:0000256" key="11">
    <source>
        <dbReference type="ARBA" id="ARBA00023211"/>
    </source>
</evidence>
<dbReference type="NCBIfam" id="NF002528">
    <property type="entry name" value="PRK01966.1-4"/>
    <property type="match status" value="1"/>
</dbReference>
<dbReference type="PROSITE" id="PS00844">
    <property type="entry name" value="DALA_DALA_LIGASE_2"/>
    <property type="match status" value="1"/>
</dbReference>
<evidence type="ECO:0000256" key="3">
    <source>
        <dbReference type="ARBA" id="ARBA00010871"/>
    </source>
</evidence>
<evidence type="ECO:0000256" key="2">
    <source>
        <dbReference type="ARBA" id="ARBA00001946"/>
    </source>
</evidence>
<evidence type="ECO:0000256" key="6">
    <source>
        <dbReference type="ARBA" id="ARBA00022741"/>
    </source>
</evidence>
<dbReference type="InterPro" id="IPR011761">
    <property type="entry name" value="ATP-grasp"/>
</dbReference>
<comment type="cofactor">
    <cofactor evidence="2">
        <name>Mg(2+)</name>
        <dbReference type="ChEBI" id="CHEBI:18420"/>
    </cofactor>
</comment>
<dbReference type="Gene3D" id="3.30.470.20">
    <property type="entry name" value="ATP-grasp fold, B domain"/>
    <property type="match status" value="1"/>
</dbReference>
<keyword evidence="11" id="KW-0464">Manganese</keyword>
<dbReference type="GO" id="GO:0008716">
    <property type="term" value="F:D-alanine-D-alanine ligase activity"/>
    <property type="evidence" value="ECO:0007669"/>
    <property type="project" value="InterPro"/>
</dbReference>
<keyword evidence="8" id="KW-0460">Magnesium</keyword>
<dbReference type="GO" id="GO:0046872">
    <property type="term" value="F:metal ion binding"/>
    <property type="evidence" value="ECO:0007669"/>
    <property type="project" value="UniProtKB-KW"/>
</dbReference>
<name>A0A6J6NHR0_9ZZZZ</name>
<comment type="cofactor">
    <cofactor evidence="1">
        <name>Mn(2+)</name>
        <dbReference type="ChEBI" id="CHEBI:29035"/>
    </cofactor>
</comment>
<evidence type="ECO:0000256" key="9">
    <source>
        <dbReference type="ARBA" id="ARBA00022960"/>
    </source>
</evidence>
<dbReference type="GO" id="GO:0071555">
    <property type="term" value="P:cell wall organization"/>
    <property type="evidence" value="ECO:0007669"/>
    <property type="project" value="UniProtKB-KW"/>
</dbReference>
<dbReference type="GO" id="GO:0008360">
    <property type="term" value="P:regulation of cell shape"/>
    <property type="evidence" value="ECO:0007669"/>
    <property type="project" value="UniProtKB-KW"/>
</dbReference>
<dbReference type="PROSITE" id="PS00843">
    <property type="entry name" value="DALA_DALA_LIGASE_1"/>
    <property type="match status" value="1"/>
</dbReference>
<keyword evidence="5" id="KW-0479">Metal-binding</keyword>
<evidence type="ECO:0000256" key="7">
    <source>
        <dbReference type="ARBA" id="ARBA00022840"/>
    </source>
</evidence>
<organism evidence="14">
    <name type="scientific">freshwater metagenome</name>
    <dbReference type="NCBI Taxonomy" id="449393"/>
    <lineage>
        <taxon>unclassified sequences</taxon>
        <taxon>metagenomes</taxon>
        <taxon>ecological metagenomes</taxon>
    </lineage>
</organism>
<evidence type="ECO:0000259" key="13">
    <source>
        <dbReference type="PROSITE" id="PS50975"/>
    </source>
</evidence>
<dbReference type="GO" id="GO:0005829">
    <property type="term" value="C:cytosol"/>
    <property type="evidence" value="ECO:0007669"/>
    <property type="project" value="TreeGrafter"/>
</dbReference>
<proteinExistence type="inferred from homology"/>
<accession>A0A6J6NHR0</accession>
<dbReference type="SUPFAM" id="SSF52440">
    <property type="entry name" value="PreATP-grasp domain"/>
    <property type="match status" value="1"/>
</dbReference>
<protein>
    <submittedName>
        <fullName evidence="14">Unannotated protein</fullName>
    </submittedName>
</protein>
<dbReference type="PROSITE" id="PS50975">
    <property type="entry name" value="ATP_GRASP"/>
    <property type="match status" value="1"/>
</dbReference>
<evidence type="ECO:0000256" key="5">
    <source>
        <dbReference type="ARBA" id="ARBA00022723"/>
    </source>
</evidence>
<dbReference type="InterPro" id="IPR011127">
    <property type="entry name" value="Dala_Dala_lig_N"/>
</dbReference>
<reference evidence="14" key="1">
    <citation type="submission" date="2020-05" db="EMBL/GenBank/DDBJ databases">
        <authorList>
            <person name="Chiriac C."/>
            <person name="Salcher M."/>
            <person name="Ghai R."/>
            <person name="Kavagutti S V."/>
        </authorList>
    </citation>
    <scope>NUCLEOTIDE SEQUENCE</scope>
</reference>
<dbReference type="InterPro" id="IPR005905">
    <property type="entry name" value="D_ala_D_ala"/>
</dbReference>
<keyword evidence="6" id="KW-0547">Nucleotide-binding</keyword>
<keyword evidence="9" id="KW-0133">Cell shape</keyword>
<sequence>MNGRRVAVIAGGRSSEHDVSIASARSVVRALEESGASVTVIEIARDGSWAIGPGRAELTSNEPSALSAVFGTGLTRLPNRSVAEALGDVEVVFPVLHGPFGEDGTVQGLLELAGVPYVGAGVAASAVCMDKDLFKAVLRDAGIPVAENVTFRSGESAANPFGYPVFVKPARLGSSVGISKAHDDGEFAAAVALAFAHDDKIIVEEFVPGIEVEVSVLGNRSPIASLPGEIVVTGAEWYDYSAKYDEGGMDLVVPARITADQTARVQELAIRAFIAAECEGMARADMFVRNDGTVLVNELNTIPGFTATSVYAKLFAASGLPYAALLERLVDLALERHARRTSLKY</sequence>
<evidence type="ECO:0000256" key="4">
    <source>
        <dbReference type="ARBA" id="ARBA00022598"/>
    </source>
</evidence>
<dbReference type="EMBL" id="CAEZXP010000001">
    <property type="protein sequence ID" value="CAB4684458.1"/>
    <property type="molecule type" value="Genomic_DNA"/>
</dbReference>
<dbReference type="Pfam" id="PF07478">
    <property type="entry name" value="Dala_Dala_lig_C"/>
    <property type="match status" value="1"/>
</dbReference>
<comment type="similarity">
    <text evidence="3">Belongs to the D-alanine--D-alanine ligase family.</text>
</comment>
<keyword evidence="10" id="KW-0573">Peptidoglycan synthesis</keyword>
<dbReference type="AlphaFoldDB" id="A0A6J6NHR0"/>
<evidence type="ECO:0000313" key="14">
    <source>
        <dbReference type="EMBL" id="CAB4684458.1"/>
    </source>
</evidence>
<dbReference type="InterPro" id="IPR013815">
    <property type="entry name" value="ATP_grasp_subdomain_1"/>
</dbReference>
<evidence type="ECO:0000256" key="1">
    <source>
        <dbReference type="ARBA" id="ARBA00001936"/>
    </source>
</evidence>
<dbReference type="GO" id="GO:0005524">
    <property type="term" value="F:ATP binding"/>
    <property type="evidence" value="ECO:0007669"/>
    <property type="project" value="UniProtKB-KW"/>
</dbReference>
<dbReference type="PIRSF" id="PIRSF039102">
    <property type="entry name" value="Ddl/VanB"/>
    <property type="match status" value="1"/>
</dbReference>
<gene>
    <name evidence="14" type="ORF">UFOPK2399_00181</name>
</gene>
<dbReference type="SUPFAM" id="SSF56059">
    <property type="entry name" value="Glutathione synthetase ATP-binding domain-like"/>
    <property type="match status" value="1"/>
</dbReference>
<dbReference type="InterPro" id="IPR016185">
    <property type="entry name" value="PreATP-grasp_dom_sf"/>
</dbReference>
<evidence type="ECO:0000256" key="8">
    <source>
        <dbReference type="ARBA" id="ARBA00022842"/>
    </source>
</evidence>
<evidence type="ECO:0000256" key="12">
    <source>
        <dbReference type="ARBA" id="ARBA00023316"/>
    </source>
</evidence>
<keyword evidence="12" id="KW-0961">Cell wall biogenesis/degradation</keyword>
<feature type="domain" description="ATP-grasp" evidence="13">
    <location>
        <begin position="135"/>
        <end position="331"/>
    </location>
</feature>
<keyword evidence="4" id="KW-0436">Ligase</keyword>
<dbReference type="Pfam" id="PF01820">
    <property type="entry name" value="Dala_Dala_lig_N"/>
    <property type="match status" value="1"/>
</dbReference>
<dbReference type="NCBIfam" id="TIGR01205">
    <property type="entry name" value="D_ala_D_alaTIGR"/>
    <property type="match status" value="1"/>
</dbReference>